<dbReference type="RefSeq" id="XP_046040874.1">
    <property type="nucleotide sequence ID" value="XM_046191004.1"/>
</dbReference>
<dbReference type="GeneID" id="70220958"/>
<reference evidence="2" key="1">
    <citation type="journal article" date="2021" name="Nat. Commun.">
        <title>Genetic determinants of endophytism in the Arabidopsis root mycobiome.</title>
        <authorList>
            <person name="Mesny F."/>
            <person name="Miyauchi S."/>
            <person name="Thiergart T."/>
            <person name="Pickel B."/>
            <person name="Atanasova L."/>
            <person name="Karlsson M."/>
            <person name="Huettel B."/>
            <person name="Barry K.W."/>
            <person name="Haridas S."/>
            <person name="Chen C."/>
            <person name="Bauer D."/>
            <person name="Andreopoulos W."/>
            <person name="Pangilinan J."/>
            <person name="LaButti K."/>
            <person name="Riley R."/>
            <person name="Lipzen A."/>
            <person name="Clum A."/>
            <person name="Drula E."/>
            <person name="Henrissat B."/>
            <person name="Kohler A."/>
            <person name="Grigoriev I.V."/>
            <person name="Martin F.M."/>
            <person name="Hacquard S."/>
        </authorList>
    </citation>
    <scope>NUCLEOTIDE SEQUENCE</scope>
    <source>
        <strain evidence="2">MPI-CAGE-AT-0023</strain>
    </source>
</reference>
<accession>A0A9P9JPQ5</accession>
<proteinExistence type="predicted"/>
<dbReference type="OrthoDB" id="10648867at2759"/>
<protein>
    <submittedName>
        <fullName evidence="2">Uncharacterized protein</fullName>
    </submittedName>
</protein>
<evidence type="ECO:0000313" key="2">
    <source>
        <dbReference type="EMBL" id="KAH7205102.1"/>
    </source>
</evidence>
<comment type="caution">
    <text evidence="2">The sequence shown here is derived from an EMBL/GenBank/DDBJ whole genome shotgun (WGS) entry which is preliminary data.</text>
</comment>
<organism evidence="2 3">
    <name type="scientific">Fusarium redolens</name>
    <dbReference type="NCBI Taxonomy" id="48865"/>
    <lineage>
        <taxon>Eukaryota</taxon>
        <taxon>Fungi</taxon>
        <taxon>Dikarya</taxon>
        <taxon>Ascomycota</taxon>
        <taxon>Pezizomycotina</taxon>
        <taxon>Sordariomycetes</taxon>
        <taxon>Hypocreomycetidae</taxon>
        <taxon>Hypocreales</taxon>
        <taxon>Nectriaceae</taxon>
        <taxon>Fusarium</taxon>
        <taxon>Fusarium redolens species complex</taxon>
    </lineage>
</organism>
<name>A0A9P9JPQ5_FUSRE</name>
<dbReference type="Proteomes" id="UP000720189">
    <property type="component" value="Unassembled WGS sequence"/>
</dbReference>
<keyword evidence="3" id="KW-1185">Reference proteome</keyword>
<evidence type="ECO:0000313" key="3">
    <source>
        <dbReference type="Proteomes" id="UP000720189"/>
    </source>
</evidence>
<gene>
    <name evidence="2" type="ORF">BKA55DRAFT_547274</name>
</gene>
<sequence>MALKPITELGPSNPNYPFKRQQLTGPDTPNLPQPIVDALKTIQRLERGKHVFASTLDRSRFTSLLDVNDLDNRAFATDSDVRRHLSPEDINEILANALRCFKIDYNKGVWNIERSSSSCLINFTLYGF</sequence>
<dbReference type="AlphaFoldDB" id="A0A9P9JPQ5"/>
<dbReference type="EMBL" id="JAGMUX010000040">
    <property type="protein sequence ID" value="KAH7205102.1"/>
    <property type="molecule type" value="Genomic_DNA"/>
</dbReference>
<feature type="region of interest" description="Disordered" evidence="1">
    <location>
        <begin position="1"/>
        <end position="31"/>
    </location>
</feature>
<feature type="compositionally biased region" description="Polar residues" evidence="1">
    <location>
        <begin position="10"/>
        <end position="27"/>
    </location>
</feature>
<evidence type="ECO:0000256" key="1">
    <source>
        <dbReference type="SAM" id="MobiDB-lite"/>
    </source>
</evidence>